<feature type="chain" id="PRO_5035598339" description="Peptidase S1 domain-containing protein" evidence="4">
    <location>
        <begin position="23"/>
        <end position="312"/>
    </location>
</feature>
<evidence type="ECO:0000256" key="4">
    <source>
        <dbReference type="SAM" id="SignalP"/>
    </source>
</evidence>
<dbReference type="InterPro" id="IPR018114">
    <property type="entry name" value="TRYPSIN_HIS"/>
</dbReference>
<reference evidence="7" key="1">
    <citation type="submission" date="2021-02" db="EMBL/GenBank/DDBJ databases">
        <authorList>
            <person name="Nowell W R."/>
        </authorList>
    </citation>
    <scope>NUCLEOTIDE SEQUENCE</scope>
</reference>
<evidence type="ECO:0000313" key="6">
    <source>
        <dbReference type="EMBL" id="CAF0868785.1"/>
    </source>
</evidence>
<dbReference type="InterPro" id="IPR033116">
    <property type="entry name" value="TRYPSIN_SER"/>
</dbReference>
<dbReference type="GO" id="GO:0006508">
    <property type="term" value="P:proteolysis"/>
    <property type="evidence" value="ECO:0007669"/>
    <property type="project" value="UniProtKB-KW"/>
</dbReference>
<keyword evidence="3" id="KW-0645">Protease</keyword>
<evidence type="ECO:0000313" key="9">
    <source>
        <dbReference type="EMBL" id="CAF3660142.1"/>
    </source>
</evidence>
<dbReference type="PROSITE" id="PS00135">
    <property type="entry name" value="TRYPSIN_SER"/>
    <property type="match status" value="1"/>
</dbReference>
<keyword evidence="10" id="KW-1185">Reference proteome</keyword>
<dbReference type="PROSITE" id="PS50240">
    <property type="entry name" value="TRYPSIN_DOM"/>
    <property type="match status" value="1"/>
</dbReference>
<proteinExistence type="inferred from homology"/>
<dbReference type="Proteomes" id="UP000681722">
    <property type="component" value="Unassembled WGS sequence"/>
</dbReference>
<evidence type="ECO:0000313" key="7">
    <source>
        <dbReference type="EMBL" id="CAF0872947.1"/>
    </source>
</evidence>
<dbReference type="InterPro" id="IPR001314">
    <property type="entry name" value="Peptidase_S1A"/>
</dbReference>
<dbReference type="Proteomes" id="UP000682733">
    <property type="component" value="Unassembled WGS sequence"/>
</dbReference>
<dbReference type="PANTHER" id="PTHR24256">
    <property type="entry name" value="TRYPTASE-RELATED"/>
    <property type="match status" value="1"/>
</dbReference>
<dbReference type="InterPro" id="IPR009003">
    <property type="entry name" value="Peptidase_S1_PA"/>
</dbReference>
<comment type="caution">
    <text evidence="7">The sequence shown here is derived from an EMBL/GenBank/DDBJ whole genome shotgun (WGS) entry which is preliminary data.</text>
</comment>
<evidence type="ECO:0000256" key="3">
    <source>
        <dbReference type="RuleBase" id="RU363034"/>
    </source>
</evidence>
<evidence type="ECO:0000313" key="8">
    <source>
        <dbReference type="EMBL" id="CAF3653581.1"/>
    </source>
</evidence>
<dbReference type="Proteomes" id="UP000677228">
    <property type="component" value="Unassembled WGS sequence"/>
</dbReference>
<dbReference type="InterPro" id="IPR001254">
    <property type="entry name" value="Trypsin_dom"/>
</dbReference>
<dbReference type="SUPFAM" id="SSF50494">
    <property type="entry name" value="Trypsin-like serine proteases"/>
    <property type="match status" value="1"/>
</dbReference>
<dbReference type="FunFam" id="2.40.10.10:FF:000002">
    <property type="entry name" value="Transmembrane protease serine"/>
    <property type="match status" value="1"/>
</dbReference>
<dbReference type="EMBL" id="CAJOBA010002636">
    <property type="protein sequence ID" value="CAF3653581.1"/>
    <property type="molecule type" value="Genomic_DNA"/>
</dbReference>
<dbReference type="EMBL" id="CAJNOK010002635">
    <property type="protein sequence ID" value="CAF0868785.1"/>
    <property type="molecule type" value="Genomic_DNA"/>
</dbReference>
<dbReference type="Pfam" id="PF00089">
    <property type="entry name" value="Trypsin"/>
    <property type="match status" value="1"/>
</dbReference>
<organism evidence="7 10">
    <name type="scientific">Didymodactylos carnosus</name>
    <dbReference type="NCBI Taxonomy" id="1234261"/>
    <lineage>
        <taxon>Eukaryota</taxon>
        <taxon>Metazoa</taxon>
        <taxon>Spiralia</taxon>
        <taxon>Gnathifera</taxon>
        <taxon>Rotifera</taxon>
        <taxon>Eurotatoria</taxon>
        <taxon>Bdelloidea</taxon>
        <taxon>Philodinida</taxon>
        <taxon>Philodinidae</taxon>
        <taxon>Didymodactylos</taxon>
    </lineage>
</organism>
<sequence>MSNILLFLLILSCYANIRPAGASDIGEFFQTFGVKLSSAAQYVKNELLEFYHKIRTFFIGHSHSTHHAMKNRGCGISDHEPTVYDIATVPKIKGGDDALWHTWPWMVALFTNPRHGWSCAGVLINTDTILTAAHCKLNPLNYYTISSIHRHPTFKNCCKNDLAILKLSRHVLYGPKINSVCLPHILLPEVNEKNVVNKTVVIIGWGDSSTSKITNLFKSFTLQQANIQVFDNQHCKKWFPGVFDEKHEFCAGDYQQRADTMSGDSGGPLLIRNSDNRWTVLGVTSYGSATSNKAPGVYVKLSAYKDWIQSYL</sequence>
<evidence type="ECO:0000256" key="2">
    <source>
        <dbReference type="ARBA" id="ARBA00024195"/>
    </source>
</evidence>
<dbReference type="Gene3D" id="2.40.10.10">
    <property type="entry name" value="Trypsin-like serine proteases"/>
    <property type="match status" value="3"/>
</dbReference>
<dbReference type="PRINTS" id="PR00722">
    <property type="entry name" value="CHYMOTRYPSIN"/>
</dbReference>
<dbReference type="Proteomes" id="UP000663829">
    <property type="component" value="Unassembled WGS sequence"/>
</dbReference>
<dbReference type="GO" id="GO:0004252">
    <property type="term" value="F:serine-type endopeptidase activity"/>
    <property type="evidence" value="ECO:0007669"/>
    <property type="project" value="InterPro"/>
</dbReference>
<dbReference type="InterPro" id="IPR051487">
    <property type="entry name" value="Ser/Thr_Proteases_Immune/Dev"/>
</dbReference>
<dbReference type="SMART" id="SM00020">
    <property type="entry name" value="Tryp_SPc"/>
    <property type="match status" value="1"/>
</dbReference>
<dbReference type="EMBL" id="CAJNOQ010001160">
    <property type="protein sequence ID" value="CAF0872947.1"/>
    <property type="molecule type" value="Genomic_DNA"/>
</dbReference>
<accession>A0A813XZW7</accession>
<dbReference type="CDD" id="cd00190">
    <property type="entry name" value="Tryp_SPc"/>
    <property type="match status" value="1"/>
</dbReference>
<gene>
    <name evidence="7" type="ORF">GPM918_LOCUS7198</name>
    <name evidence="6" type="ORF">OVA965_LOCUS8020</name>
    <name evidence="9" type="ORF">SRO942_LOCUS7198</name>
    <name evidence="8" type="ORF">TMI583_LOCUS8016</name>
</gene>
<feature type="signal peptide" evidence="4">
    <location>
        <begin position="1"/>
        <end position="22"/>
    </location>
</feature>
<feature type="domain" description="Peptidase S1" evidence="5">
    <location>
        <begin position="92"/>
        <end position="312"/>
    </location>
</feature>
<keyword evidence="1" id="KW-1015">Disulfide bond</keyword>
<keyword evidence="4" id="KW-0732">Signal</keyword>
<dbReference type="OrthoDB" id="5918597at2759"/>
<name>A0A813XZW7_9BILA</name>
<dbReference type="PROSITE" id="PS00134">
    <property type="entry name" value="TRYPSIN_HIS"/>
    <property type="match status" value="1"/>
</dbReference>
<comment type="similarity">
    <text evidence="2">Belongs to the peptidase S1 family. CLIP subfamily.</text>
</comment>
<dbReference type="InterPro" id="IPR043504">
    <property type="entry name" value="Peptidase_S1_PA_chymotrypsin"/>
</dbReference>
<keyword evidence="3" id="KW-0720">Serine protease</keyword>
<evidence type="ECO:0000313" key="10">
    <source>
        <dbReference type="Proteomes" id="UP000663829"/>
    </source>
</evidence>
<dbReference type="AlphaFoldDB" id="A0A813XZW7"/>
<dbReference type="EMBL" id="CAJOBC010001160">
    <property type="protein sequence ID" value="CAF3660142.1"/>
    <property type="molecule type" value="Genomic_DNA"/>
</dbReference>
<keyword evidence="3" id="KW-0378">Hydrolase</keyword>
<evidence type="ECO:0000256" key="1">
    <source>
        <dbReference type="ARBA" id="ARBA00023157"/>
    </source>
</evidence>
<protein>
    <recommendedName>
        <fullName evidence="5">Peptidase S1 domain-containing protein</fullName>
    </recommendedName>
</protein>
<evidence type="ECO:0000259" key="5">
    <source>
        <dbReference type="PROSITE" id="PS50240"/>
    </source>
</evidence>